<dbReference type="Proteomes" id="UP001165186">
    <property type="component" value="Unassembled WGS sequence"/>
</dbReference>
<keyword evidence="2" id="KW-1185">Reference proteome</keyword>
<gene>
    <name evidence="1" type="primary">g8524</name>
    <name evidence="1" type="ORF">NpPPO83_00008524</name>
</gene>
<evidence type="ECO:0000313" key="1">
    <source>
        <dbReference type="EMBL" id="GME23786.1"/>
    </source>
</evidence>
<accession>A0ACB5RTE8</accession>
<name>A0ACB5RTE8_9PEZI</name>
<dbReference type="EMBL" id="BSXG01000009">
    <property type="protein sequence ID" value="GME23786.1"/>
    <property type="molecule type" value="Genomic_DNA"/>
</dbReference>
<comment type="caution">
    <text evidence="1">The sequence shown here is derived from an EMBL/GenBank/DDBJ whole genome shotgun (WGS) entry which is preliminary data.</text>
</comment>
<protein>
    <submittedName>
        <fullName evidence="1">Sarcosine oxidase</fullName>
    </submittedName>
</protein>
<reference evidence="1" key="1">
    <citation type="submission" date="2024-09" db="EMBL/GenBank/DDBJ databases">
        <title>Draft Genome Sequences of Neofusicoccum parvum.</title>
        <authorList>
            <person name="Ashida A."/>
            <person name="Camagna M."/>
            <person name="Tanaka A."/>
            <person name="Takemoto D."/>
        </authorList>
    </citation>
    <scope>NUCLEOTIDE SEQUENCE</scope>
    <source>
        <strain evidence="1">PPO83</strain>
    </source>
</reference>
<evidence type="ECO:0000313" key="2">
    <source>
        <dbReference type="Proteomes" id="UP001165186"/>
    </source>
</evidence>
<proteinExistence type="predicted"/>
<sequence length="467" mass="50589">MGVLKTDDPIIVVGAGAFGLSTVLHLSQAGYTNISVFEQDSQIPPRQSAANDINKIVRAEYEDPFYTDLTIVRQPAPISPPSALMQPDVTPPQEPLLTRARRTTQKAISAWQTPLFAPHFHQTGFLHCVSSAAPDKAIGTLDRFHASAQRHPAIAPHVVPIDSDADIRRLVWQYKDAPLPGWRGYLNRLDGYAHSGAALQAVYRATRARGVRFFLGPAAGGVAAIAHGQATGVTTADGRFHNAALVIVAAGAAAARLVPQAGARVVAKSWSVAHVRLSDDETSALRGLPVTYARDLGFFFEPDPKTNLLKLCPMGGGFVNTDPRTGVSLPPGLAESAFMPPQDEAQVRRLLAQTLPALKDRPLVRKSLCWFADTSDSDFIVDYVPGTGSSVVLLSGDSGHGFKMFPIVGEWVRDLLQAPDGRQPVARWRWKDPEPEEKGANWGGDVSWRLGESKEFEEIRPSPKSKI</sequence>
<organism evidence="1 2">
    <name type="scientific">Neofusicoccum parvum</name>
    <dbReference type="NCBI Taxonomy" id="310453"/>
    <lineage>
        <taxon>Eukaryota</taxon>
        <taxon>Fungi</taxon>
        <taxon>Dikarya</taxon>
        <taxon>Ascomycota</taxon>
        <taxon>Pezizomycotina</taxon>
        <taxon>Dothideomycetes</taxon>
        <taxon>Dothideomycetes incertae sedis</taxon>
        <taxon>Botryosphaeriales</taxon>
        <taxon>Botryosphaeriaceae</taxon>
        <taxon>Neofusicoccum</taxon>
    </lineage>
</organism>